<dbReference type="Proteomes" id="UP000028524">
    <property type="component" value="Unassembled WGS sequence"/>
</dbReference>
<dbReference type="AlphaFoldDB" id="A0A084QQ49"/>
<reference evidence="2 3" key="1">
    <citation type="journal article" date="2014" name="BMC Genomics">
        <title>Comparative genome sequencing reveals chemotype-specific gene clusters in the toxigenic black mold Stachybotrys.</title>
        <authorList>
            <person name="Semeiks J."/>
            <person name="Borek D."/>
            <person name="Otwinowski Z."/>
            <person name="Grishin N.V."/>
        </authorList>
    </citation>
    <scope>NUCLEOTIDE SEQUENCE [LARGE SCALE GENOMIC DNA]</scope>
    <source>
        <strain evidence="2 3">IBT 40285</strain>
    </source>
</reference>
<dbReference type="OrthoDB" id="2687876at2759"/>
<gene>
    <name evidence="2" type="ORF">S40285_08138</name>
</gene>
<evidence type="ECO:0000259" key="1">
    <source>
        <dbReference type="PROSITE" id="PS50181"/>
    </source>
</evidence>
<protein>
    <recommendedName>
        <fullName evidence="1">F-box domain-containing protein</fullName>
    </recommendedName>
</protein>
<dbReference type="EMBL" id="KL660500">
    <property type="protein sequence ID" value="KFA66084.1"/>
    <property type="molecule type" value="Genomic_DNA"/>
</dbReference>
<proteinExistence type="predicted"/>
<dbReference type="HOGENOM" id="CLU_040048_2_0_1"/>
<dbReference type="OMA" id="CHELYIT"/>
<evidence type="ECO:0000313" key="2">
    <source>
        <dbReference type="EMBL" id="KFA66084.1"/>
    </source>
</evidence>
<dbReference type="InterPro" id="IPR001810">
    <property type="entry name" value="F-box_dom"/>
</dbReference>
<sequence>MLPLEVLVNILLELDIPSLTVFRCLNHRARDLVDSLYQYASILKHCPDVLRAIISIHAAHFPCHELYITLSTTQCDTCNRVGGYLYLITCKRVCYHCFTADLKCFPISATYAARRTGMSRKRLGNLPSVRSLLGRYTGFAELSRTRIMLLDRESVREIVPETTFQSFSPPRDLTTTEPRRFMCIVTASFLIGAGQEAD</sequence>
<accession>A0A084QQ49</accession>
<feature type="domain" description="F-box" evidence="1">
    <location>
        <begin position="1"/>
        <end position="42"/>
    </location>
</feature>
<organism evidence="2 3">
    <name type="scientific">Stachybotrys chlorohalonatus (strain IBT 40285)</name>
    <dbReference type="NCBI Taxonomy" id="1283841"/>
    <lineage>
        <taxon>Eukaryota</taxon>
        <taxon>Fungi</taxon>
        <taxon>Dikarya</taxon>
        <taxon>Ascomycota</taxon>
        <taxon>Pezizomycotina</taxon>
        <taxon>Sordariomycetes</taxon>
        <taxon>Hypocreomycetidae</taxon>
        <taxon>Hypocreales</taxon>
        <taxon>Stachybotryaceae</taxon>
        <taxon>Stachybotrys</taxon>
    </lineage>
</organism>
<dbReference type="PROSITE" id="PS50181">
    <property type="entry name" value="FBOX"/>
    <property type="match status" value="1"/>
</dbReference>
<evidence type="ECO:0000313" key="3">
    <source>
        <dbReference type="Proteomes" id="UP000028524"/>
    </source>
</evidence>
<dbReference type="InParanoid" id="A0A084QQ49"/>
<dbReference type="STRING" id="1283841.A0A084QQ49"/>
<name>A0A084QQ49_STAC4</name>
<dbReference type="Pfam" id="PF00646">
    <property type="entry name" value="F-box"/>
    <property type="match status" value="1"/>
</dbReference>
<keyword evidence="3" id="KW-1185">Reference proteome</keyword>